<gene>
    <name evidence="10" type="ORF">M404DRAFT_133691</name>
</gene>
<dbReference type="UniPathway" id="UPA00988"/>
<dbReference type="GO" id="GO:0000049">
    <property type="term" value="F:tRNA binding"/>
    <property type="evidence" value="ECO:0007669"/>
    <property type="project" value="TreeGrafter"/>
</dbReference>
<protein>
    <recommendedName>
        <fullName evidence="5">Elongator complex protein 5</fullName>
    </recommendedName>
</protein>
<reference evidence="11" key="2">
    <citation type="submission" date="2015-01" db="EMBL/GenBank/DDBJ databases">
        <title>Evolutionary Origins and Diversification of the Mycorrhizal Mutualists.</title>
        <authorList>
            <consortium name="DOE Joint Genome Institute"/>
            <consortium name="Mycorrhizal Genomics Consortium"/>
            <person name="Kohler A."/>
            <person name="Kuo A."/>
            <person name="Nagy L.G."/>
            <person name="Floudas D."/>
            <person name="Copeland A."/>
            <person name="Barry K.W."/>
            <person name="Cichocki N."/>
            <person name="Veneault-Fourrey C."/>
            <person name="LaButti K."/>
            <person name="Lindquist E.A."/>
            <person name="Lipzen A."/>
            <person name="Lundell T."/>
            <person name="Morin E."/>
            <person name="Murat C."/>
            <person name="Riley R."/>
            <person name="Ohm R."/>
            <person name="Sun H."/>
            <person name="Tunlid A."/>
            <person name="Henrissat B."/>
            <person name="Grigoriev I.V."/>
            <person name="Hibbett D.S."/>
            <person name="Martin F."/>
        </authorList>
    </citation>
    <scope>NUCLEOTIDE SEQUENCE [LARGE SCALE GENOMIC DNA]</scope>
    <source>
        <strain evidence="11">Marx 270</strain>
    </source>
</reference>
<sequence length="342" mass="37089">MSRLASIIANPNGLVILQSSVSQTCLPILRQVLKPTRLPPPQTLLFSFLYPPSSLIGSLASDASLISVFDYTERIPGYDTWTDSRQDILNAIKAAPPGSLRVVIDSVDTLASDISSDSQTFKFIKTIFTLISSRPQPSVLVLHLLSCSLLSLLTQTALSPTLTHVIAHPPVLIEHLITAYSTPPPPAGPAEKFWSVFIPISERAPESQRLVYGPDGTGACTGAGDDAKEFIVELIIRGVGIEGGKRTTERMLEGWNGEAAESPEKLGSLKALLSRKKVDEKPLDPMQSVSFNLHLTASQEESRGRVPLPYAHQLSATCSTIYYEPDSADDIDDDDPDEDLDI</sequence>
<dbReference type="OrthoDB" id="166907at2759"/>
<evidence type="ECO:0000256" key="7">
    <source>
        <dbReference type="ARBA" id="ARBA00022694"/>
    </source>
</evidence>
<dbReference type="EMBL" id="KN831957">
    <property type="protein sequence ID" value="KIO08248.1"/>
    <property type="molecule type" value="Genomic_DNA"/>
</dbReference>
<keyword evidence="8" id="KW-0539">Nucleus</keyword>
<dbReference type="GO" id="GO:0005634">
    <property type="term" value="C:nucleus"/>
    <property type="evidence" value="ECO:0007669"/>
    <property type="project" value="UniProtKB-SubCell"/>
</dbReference>
<dbReference type="AlphaFoldDB" id="A0A0C3JGQ4"/>
<keyword evidence="11" id="KW-1185">Reference proteome</keyword>
<dbReference type="PANTHER" id="PTHR15641">
    <property type="entry name" value="ELONGATOR COMPLEX PROTEIN 5"/>
    <property type="match status" value="1"/>
</dbReference>
<proteinExistence type="inferred from homology"/>
<evidence type="ECO:0000313" key="11">
    <source>
        <dbReference type="Proteomes" id="UP000054217"/>
    </source>
</evidence>
<evidence type="ECO:0000256" key="4">
    <source>
        <dbReference type="ARBA" id="ARBA00009567"/>
    </source>
</evidence>
<evidence type="ECO:0000256" key="1">
    <source>
        <dbReference type="ARBA" id="ARBA00004123"/>
    </source>
</evidence>
<dbReference type="GO" id="GO:0005829">
    <property type="term" value="C:cytosol"/>
    <property type="evidence" value="ECO:0007669"/>
    <property type="project" value="TreeGrafter"/>
</dbReference>
<evidence type="ECO:0000256" key="6">
    <source>
        <dbReference type="ARBA" id="ARBA00022490"/>
    </source>
</evidence>
<feature type="compositionally biased region" description="Acidic residues" evidence="9">
    <location>
        <begin position="326"/>
        <end position="342"/>
    </location>
</feature>
<feature type="region of interest" description="Disordered" evidence="9">
    <location>
        <begin position="323"/>
        <end position="342"/>
    </location>
</feature>
<dbReference type="Proteomes" id="UP000054217">
    <property type="component" value="Unassembled WGS sequence"/>
</dbReference>
<evidence type="ECO:0000313" key="10">
    <source>
        <dbReference type="EMBL" id="KIO08248.1"/>
    </source>
</evidence>
<dbReference type="STRING" id="870435.A0A0C3JGQ4"/>
<evidence type="ECO:0000256" key="2">
    <source>
        <dbReference type="ARBA" id="ARBA00004496"/>
    </source>
</evidence>
<dbReference type="InParanoid" id="A0A0C3JGQ4"/>
<dbReference type="GO" id="GO:0002098">
    <property type="term" value="P:tRNA wobble uridine modification"/>
    <property type="evidence" value="ECO:0007669"/>
    <property type="project" value="InterPro"/>
</dbReference>
<evidence type="ECO:0000256" key="5">
    <source>
        <dbReference type="ARBA" id="ARBA00020264"/>
    </source>
</evidence>
<organism evidence="10 11">
    <name type="scientific">Pisolithus tinctorius Marx 270</name>
    <dbReference type="NCBI Taxonomy" id="870435"/>
    <lineage>
        <taxon>Eukaryota</taxon>
        <taxon>Fungi</taxon>
        <taxon>Dikarya</taxon>
        <taxon>Basidiomycota</taxon>
        <taxon>Agaricomycotina</taxon>
        <taxon>Agaricomycetes</taxon>
        <taxon>Agaricomycetidae</taxon>
        <taxon>Boletales</taxon>
        <taxon>Sclerodermatineae</taxon>
        <taxon>Pisolithaceae</taxon>
        <taxon>Pisolithus</taxon>
    </lineage>
</organism>
<evidence type="ECO:0000256" key="9">
    <source>
        <dbReference type="SAM" id="MobiDB-lite"/>
    </source>
</evidence>
<comment type="similarity">
    <text evidence="4">Belongs to the ELP5 family.</text>
</comment>
<dbReference type="GO" id="GO:0033588">
    <property type="term" value="C:elongator holoenzyme complex"/>
    <property type="evidence" value="ECO:0007669"/>
    <property type="project" value="InterPro"/>
</dbReference>
<comment type="subcellular location">
    <subcellularLocation>
        <location evidence="2">Cytoplasm</location>
    </subcellularLocation>
    <subcellularLocation>
        <location evidence="1">Nucleus</location>
    </subcellularLocation>
</comment>
<dbReference type="PANTHER" id="PTHR15641:SF1">
    <property type="entry name" value="ELONGATOR COMPLEX PROTEIN 5"/>
    <property type="match status" value="1"/>
</dbReference>
<keyword evidence="6" id="KW-0963">Cytoplasm</keyword>
<reference evidence="10 11" key="1">
    <citation type="submission" date="2014-04" db="EMBL/GenBank/DDBJ databases">
        <authorList>
            <consortium name="DOE Joint Genome Institute"/>
            <person name="Kuo A."/>
            <person name="Kohler A."/>
            <person name="Costa M.D."/>
            <person name="Nagy L.G."/>
            <person name="Floudas D."/>
            <person name="Copeland A."/>
            <person name="Barry K.W."/>
            <person name="Cichocki N."/>
            <person name="Veneault-Fourrey C."/>
            <person name="LaButti K."/>
            <person name="Lindquist E.A."/>
            <person name="Lipzen A."/>
            <person name="Lundell T."/>
            <person name="Morin E."/>
            <person name="Murat C."/>
            <person name="Sun H."/>
            <person name="Tunlid A."/>
            <person name="Henrissat B."/>
            <person name="Grigoriev I.V."/>
            <person name="Hibbett D.S."/>
            <person name="Martin F."/>
            <person name="Nordberg H.P."/>
            <person name="Cantor M.N."/>
            <person name="Hua S.X."/>
        </authorList>
    </citation>
    <scope>NUCLEOTIDE SEQUENCE [LARGE SCALE GENOMIC DNA]</scope>
    <source>
        <strain evidence="10 11">Marx 270</strain>
    </source>
</reference>
<evidence type="ECO:0000256" key="3">
    <source>
        <dbReference type="ARBA" id="ARBA00005043"/>
    </source>
</evidence>
<dbReference type="HOGENOM" id="CLU_069162_0_0_1"/>
<accession>A0A0C3JGQ4</accession>
<dbReference type="InterPro" id="IPR019519">
    <property type="entry name" value="Elp5"/>
</dbReference>
<evidence type="ECO:0000256" key="8">
    <source>
        <dbReference type="ARBA" id="ARBA00023242"/>
    </source>
</evidence>
<comment type="pathway">
    <text evidence="3">tRNA modification; 5-methoxycarbonylmethyl-2-thiouridine-tRNA biosynthesis.</text>
</comment>
<keyword evidence="7" id="KW-0819">tRNA processing</keyword>
<name>A0A0C3JGQ4_PISTI</name>